<name>A0A6A5T2P5_9PLEO</name>
<reference evidence="3" key="1">
    <citation type="journal article" date="2020" name="Stud. Mycol.">
        <title>101 Dothideomycetes genomes: a test case for predicting lifestyles and emergence of pathogens.</title>
        <authorList>
            <person name="Haridas S."/>
            <person name="Albert R."/>
            <person name="Binder M."/>
            <person name="Bloem J."/>
            <person name="Labutti K."/>
            <person name="Salamov A."/>
            <person name="Andreopoulos B."/>
            <person name="Baker S."/>
            <person name="Barry K."/>
            <person name="Bills G."/>
            <person name="Bluhm B."/>
            <person name="Cannon C."/>
            <person name="Castanera R."/>
            <person name="Culley D."/>
            <person name="Daum C."/>
            <person name="Ezra D."/>
            <person name="Gonzalez J."/>
            <person name="Henrissat B."/>
            <person name="Kuo A."/>
            <person name="Liang C."/>
            <person name="Lipzen A."/>
            <person name="Lutzoni F."/>
            <person name="Magnuson J."/>
            <person name="Mondo S."/>
            <person name="Nolan M."/>
            <person name="Ohm R."/>
            <person name="Pangilinan J."/>
            <person name="Park H.-J."/>
            <person name="Ramirez L."/>
            <person name="Alfaro M."/>
            <person name="Sun H."/>
            <person name="Tritt A."/>
            <person name="Yoshinaga Y."/>
            <person name="Zwiers L.-H."/>
            <person name="Turgeon B."/>
            <person name="Goodwin S."/>
            <person name="Spatafora J."/>
            <person name="Crous P."/>
            <person name="Grigoriev I."/>
        </authorList>
    </citation>
    <scope>NUCLEOTIDE SEQUENCE</scope>
    <source>
        <strain evidence="3">CBS 161.51</strain>
    </source>
</reference>
<gene>
    <name evidence="3" type="ORF">EJ02DRAFT_418522</name>
</gene>
<dbReference type="AlphaFoldDB" id="A0A6A5T2P5"/>
<dbReference type="EMBL" id="ML976003">
    <property type="protein sequence ID" value="KAF1946410.1"/>
    <property type="molecule type" value="Genomic_DNA"/>
</dbReference>
<feature type="signal peptide" evidence="2">
    <location>
        <begin position="1"/>
        <end position="20"/>
    </location>
</feature>
<evidence type="ECO:0000313" key="3">
    <source>
        <dbReference type="EMBL" id="KAF1946410.1"/>
    </source>
</evidence>
<accession>A0A6A5T2P5</accession>
<feature type="compositionally biased region" description="Low complexity" evidence="1">
    <location>
        <begin position="156"/>
        <end position="169"/>
    </location>
</feature>
<protein>
    <submittedName>
        <fullName evidence="3">Uncharacterized protein</fullName>
    </submittedName>
</protein>
<evidence type="ECO:0000313" key="4">
    <source>
        <dbReference type="Proteomes" id="UP000800038"/>
    </source>
</evidence>
<dbReference type="OrthoDB" id="5419608at2759"/>
<feature type="region of interest" description="Disordered" evidence="1">
    <location>
        <begin position="130"/>
        <end position="169"/>
    </location>
</feature>
<proteinExistence type="predicted"/>
<keyword evidence="4" id="KW-1185">Reference proteome</keyword>
<keyword evidence="2" id="KW-0732">Signal</keyword>
<feature type="compositionally biased region" description="Basic and acidic residues" evidence="1">
    <location>
        <begin position="139"/>
        <end position="148"/>
    </location>
</feature>
<feature type="chain" id="PRO_5025610227" evidence="2">
    <location>
        <begin position="21"/>
        <end position="220"/>
    </location>
</feature>
<sequence length="220" mass="23942">MASPTLFLLAFFALISIAIAQTSIDPAAYSSVSVLEYSAASVFATAIPSDQFGYVAASPKAFFSELQASLSASSTPSWYDALPSDVKLLVFLEFDVSSGHATTTSSMLTPTSLSANATVHRQEDMIHELPVAHNSNDSSHSELDRKSGASESANKPTTPAAAVPTEAQPQVEDFNLYRAEIDQDQEHIEQTRRLKENEKRTKGLAWRLQAQERRAMNVKC</sequence>
<evidence type="ECO:0000256" key="2">
    <source>
        <dbReference type="SAM" id="SignalP"/>
    </source>
</evidence>
<dbReference type="Proteomes" id="UP000800038">
    <property type="component" value="Unassembled WGS sequence"/>
</dbReference>
<evidence type="ECO:0000256" key="1">
    <source>
        <dbReference type="SAM" id="MobiDB-lite"/>
    </source>
</evidence>
<organism evidence="3 4">
    <name type="scientific">Clathrospora elynae</name>
    <dbReference type="NCBI Taxonomy" id="706981"/>
    <lineage>
        <taxon>Eukaryota</taxon>
        <taxon>Fungi</taxon>
        <taxon>Dikarya</taxon>
        <taxon>Ascomycota</taxon>
        <taxon>Pezizomycotina</taxon>
        <taxon>Dothideomycetes</taxon>
        <taxon>Pleosporomycetidae</taxon>
        <taxon>Pleosporales</taxon>
        <taxon>Diademaceae</taxon>
        <taxon>Clathrospora</taxon>
    </lineage>
</organism>